<dbReference type="InterPro" id="IPR011335">
    <property type="entry name" value="Restrct_endonuc-II-like"/>
</dbReference>
<gene>
    <name evidence="2" type="ORF">GCM10023205_56770</name>
</gene>
<proteinExistence type="predicted"/>
<protein>
    <recommendedName>
        <fullName evidence="1">Putative restriction endonuclease domain-containing protein</fullName>
    </recommendedName>
</protein>
<sequence length="196" mass="21822">MEETEDVTPSLIKAQLAMLRALRASEDIPADVWWEATPHRIVMMTTADYEHARIRTIIRQQLEAGLAEGLDVENDVAFITAVHGERTPDLFVIDPNGRPEFRDGHFLSMQSVKLVVEVTSKATRTADLVEKPAEYASSGVPVYLVIDRKTPEVIVQHGPCGGQYSHTDRYPVGKDVPLPAPINLTLDMAFLPDYLD</sequence>
<dbReference type="PANTHER" id="PTHR35400:SF3">
    <property type="entry name" value="SLL1072 PROTEIN"/>
    <property type="match status" value="1"/>
</dbReference>
<keyword evidence="3" id="KW-1185">Reference proteome</keyword>
<dbReference type="InterPro" id="IPR012296">
    <property type="entry name" value="Nuclease_put_TT1808"/>
</dbReference>
<feature type="domain" description="Putative restriction endonuclease" evidence="1">
    <location>
        <begin position="39"/>
        <end position="188"/>
    </location>
</feature>
<evidence type="ECO:0000259" key="1">
    <source>
        <dbReference type="Pfam" id="PF05685"/>
    </source>
</evidence>
<dbReference type="Pfam" id="PF05685">
    <property type="entry name" value="Uma2"/>
    <property type="match status" value="1"/>
</dbReference>
<dbReference type="SUPFAM" id="SSF52980">
    <property type="entry name" value="Restriction endonuclease-like"/>
    <property type="match status" value="1"/>
</dbReference>
<accession>A0ABP9HWU4</accession>
<organism evidence="2 3">
    <name type="scientific">Yinghuangia aomiensis</name>
    <dbReference type="NCBI Taxonomy" id="676205"/>
    <lineage>
        <taxon>Bacteria</taxon>
        <taxon>Bacillati</taxon>
        <taxon>Actinomycetota</taxon>
        <taxon>Actinomycetes</taxon>
        <taxon>Kitasatosporales</taxon>
        <taxon>Streptomycetaceae</taxon>
        <taxon>Yinghuangia</taxon>
    </lineage>
</organism>
<reference evidence="3" key="1">
    <citation type="journal article" date="2019" name="Int. J. Syst. Evol. Microbiol.">
        <title>The Global Catalogue of Microorganisms (GCM) 10K type strain sequencing project: providing services to taxonomists for standard genome sequencing and annotation.</title>
        <authorList>
            <consortium name="The Broad Institute Genomics Platform"/>
            <consortium name="The Broad Institute Genome Sequencing Center for Infectious Disease"/>
            <person name="Wu L."/>
            <person name="Ma J."/>
        </authorList>
    </citation>
    <scope>NUCLEOTIDE SEQUENCE [LARGE SCALE GENOMIC DNA]</scope>
    <source>
        <strain evidence="3">JCM 17986</strain>
    </source>
</reference>
<dbReference type="Proteomes" id="UP001500466">
    <property type="component" value="Unassembled WGS sequence"/>
</dbReference>
<dbReference type="PANTHER" id="PTHR35400">
    <property type="entry name" value="SLR1083 PROTEIN"/>
    <property type="match status" value="1"/>
</dbReference>
<dbReference type="CDD" id="cd06260">
    <property type="entry name" value="DUF820-like"/>
    <property type="match status" value="1"/>
</dbReference>
<dbReference type="RefSeq" id="WP_345678552.1">
    <property type="nucleotide sequence ID" value="NZ_BAABHS010000022.1"/>
</dbReference>
<name>A0ABP9HWU4_9ACTN</name>
<evidence type="ECO:0000313" key="3">
    <source>
        <dbReference type="Proteomes" id="UP001500466"/>
    </source>
</evidence>
<comment type="caution">
    <text evidence="2">The sequence shown here is derived from an EMBL/GenBank/DDBJ whole genome shotgun (WGS) entry which is preliminary data.</text>
</comment>
<dbReference type="InterPro" id="IPR008538">
    <property type="entry name" value="Uma2"/>
</dbReference>
<dbReference type="EMBL" id="BAABHS010000022">
    <property type="protein sequence ID" value="GAA4980373.1"/>
    <property type="molecule type" value="Genomic_DNA"/>
</dbReference>
<evidence type="ECO:0000313" key="2">
    <source>
        <dbReference type="EMBL" id="GAA4980373.1"/>
    </source>
</evidence>
<dbReference type="Gene3D" id="3.90.1570.10">
    <property type="entry name" value="tt1808, chain A"/>
    <property type="match status" value="1"/>
</dbReference>